<name>I2GBA6_9BACT</name>
<evidence type="ECO:0000313" key="2">
    <source>
        <dbReference type="Proteomes" id="UP000009309"/>
    </source>
</evidence>
<gene>
    <name evidence="1" type="ORF">BN8_00094</name>
</gene>
<sequence length="132" mass="15060">MKRIPRFTRIAIVLFVLLLVSFVVLFIFLPPSQGVGPYQEYIIEDVSKPQQFIIPGKLINPVVIRYQIEGVIDKSAIVSFRTETAEYVRIPLKGIIADSAVRDFYENRDLLITYQPIGTKKGHLVIKAALNW</sequence>
<keyword evidence="2" id="KW-1185">Reference proteome</keyword>
<dbReference type="OrthoDB" id="9992988at2"/>
<proteinExistence type="predicted"/>
<comment type="caution">
    <text evidence="1">The sequence shown here is derived from an EMBL/GenBank/DDBJ whole genome shotgun (WGS) entry which is preliminary data.</text>
</comment>
<organism evidence="1 2">
    <name type="scientific">Fibrisoma limi BUZ 3</name>
    <dbReference type="NCBI Taxonomy" id="1185876"/>
    <lineage>
        <taxon>Bacteria</taxon>
        <taxon>Pseudomonadati</taxon>
        <taxon>Bacteroidota</taxon>
        <taxon>Cytophagia</taxon>
        <taxon>Cytophagales</taxon>
        <taxon>Spirosomataceae</taxon>
        <taxon>Fibrisoma</taxon>
    </lineage>
</organism>
<dbReference type="Proteomes" id="UP000009309">
    <property type="component" value="Unassembled WGS sequence"/>
</dbReference>
<accession>I2GBA6</accession>
<reference evidence="1 2" key="1">
    <citation type="journal article" date="2012" name="J. Bacteriol.">
        <title>Genome Sequence of the Filamentous Bacterium Fibrisoma limi BUZ 3T.</title>
        <authorList>
            <person name="Filippini M."/>
            <person name="Qi W."/>
            <person name="Jaenicke S."/>
            <person name="Goesmann A."/>
            <person name="Smits T.H."/>
            <person name="Bagheri H.C."/>
        </authorList>
    </citation>
    <scope>NUCLEOTIDE SEQUENCE [LARGE SCALE GENOMIC DNA]</scope>
    <source>
        <strain evidence="2">BUZ 3T</strain>
    </source>
</reference>
<protein>
    <submittedName>
        <fullName evidence="1">Uncharacterized protein</fullName>
    </submittedName>
</protein>
<dbReference type="RefSeq" id="WP_009279770.1">
    <property type="nucleotide sequence ID" value="NZ_CAIT01000003.1"/>
</dbReference>
<dbReference type="EMBL" id="CAIT01000003">
    <property type="protein sequence ID" value="CCH51180.1"/>
    <property type="molecule type" value="Genomic_DNA"/>
</dbReference>
<dbReference type="AlphaFoldDB" id="I2GBA6"/>
<evidence type="ECO:0000313" key="1">
    <source>
        <dbReference type="EMBL" id="CCH51180.1"/>
    </source>
</evidence>